<keyword evidence="2" id="KW-0812">Transmembrane</keyword>
<reference evidence="4" key="1">
    <citation type="submission" date="2025-08" db="UniProtKB">
        <authorList>
            <consortium name="RefSeq"/>
        </authorList>
    </citation>
    <scope>IDENTIFICATION</scope>
</reference>
<dbReference type="AlphaFoldDB" id="A0AAJ6VXG5"/>
<dbReference type="GeneID" id="100907654"/>
<dbReference type="Proteomes" id="UP000694867">
    <property type="component" value="Unplaced"/>
</dbReference>
<sequence>MLHLPKSSRYSTPRSAPRIPPIAIAGLAICACIGIVIYWHLISENHALEERYRELQEKFHLFVDKKETLQRQYKELRSVSQDASKKLESSVEKYNTCEKEKVILEETLRSKQQELDACTEQNKKHA</sequence>
<evidence type="ECO:0000256" key="2">
    <source>
        <dbReference type="SAM" id="Phobius"/>
    </source>
</evidence>
<feature type="transmembrane region" description="Helical" evidence="2">
    <location>
        <begin position="21"/>
        <end position="41"/>
    </location>
</feature>
<evidence type="ECO:0000313" key="4">
    <source>
        <dbReference type="RefSeq" id="XP_003741697.1"/>
    </source>
</evidence>
<name>A0AAJ6VXG5_9ACAR</name>
<gene>
    <name evidence="4" type="primary">LOC100907654</name>
</gene>
<dbReference type="KEGG" id="goe:100907654"/>
<keyword evidence="2" id="KW-0472">Membrane</keyword>
<proteinExistence type="predicted"/>
<dbReference type="RefSeq" id="XP_003741697.1">
    <property type="nucleotide sequence ID" value="XM_003741649.2"/>
</dbReference>
<feature type="coiled-coil region" evidence="1">
    <location>
        <begin position="38"/>
        <end position="121"/>
    </location>
</feature>
<evidence type="ECO:0000313" key="3">
    <source>
        <dbReference type="Proteomes" id="UP000694867"/>
    </source>
</evidence>
<dbReference type="PROSITE" id="PS51257">
    <property type="entry name" value="PROKAR_LIPOPROTEIN"/>
    <property type="match status" value="1"/>
</dbReference>
<evidence type="ECO:0000256" key="1">
    <source>
        <dbReference type="SAM" id="Coils"/>
    </source>
</evidence>
<organism evidence="3 4">
    <name type="scientific">Galendromus occidentalis</name>
    <name type="common">western predatory mite</name>
    <dbReference type="NCBI Taxonomy" id="34638"/>
    <lineage>
        <taxon>Eukaryota</taxon>
        <taxon>Metazoa</taxon>
        <taxon>Ecdysozoa</taxon>
        <taxon>Arthropoda</taxon>
        <taxon>Chelicerata</taxon>
        <taxon>Arachnida</taxon>
        <taxon>Acari</taxon>
        <taxon>Parasitiformes</taxon>
        <taxon>Mesostigmata</taxon>
        <taxon>Gamasina</taxon>
        <taxon>Phytoseioidea</taxon>
        <taxon>Phytoseiidae</taxon>
        <taxon>Typhlodrominae</taxon>
        <taxon>Galendromus</taxon>
    </lineage>
</organism>
<protein>
    <submittedName>
        <fullName evidence="4">Uncharacterized protein LOC100907654</fullName>
    </submittedName>
</protein>
<accession>A0AAJ6VXG5</accession>
<keyword evidence="2" id="KW-1133">Transmembrane helix</keyword>
<keyword evidence="1" id="KW-0175">Coiled coil</keyword>
<keyword evidence="3" id="KW-1185">Reference proteome</keyword>